<keyword evidence="4" id="KW-1185">Reference proteome</keyword>
<feature type="region of interest" description="Disordered" evidence="2">
    <location>
        <begin position="1"/>
        <end position="30"/>
    </location>
</feature>
<sequence length="930" mass="105977">MESDDDGDVQEEEEGEEEEDGQGTGENELQFPFGAEIDPLAFVEKGTDCSQPYQQFERFEYEALAAQKRRRAALLEKCQTGEPKDQQQQLFGATIDDIRAAASIKDSDLADLEELWEASGFGTISHRGRKRKRKSKRAFRKNPEITRKLGEANLFYAMSDYEKALQLLEEIVRLAPNMPDPYHTLGLVHYSMGNRKKAINFYMLAAHLKPTDVSLWKRIAAWSLEEGLSSGQAIYCLKRAMKSDPEDILVKWELASLYSEIKEFTKAAETYEAILTTHPVDVEACKMAAKMHQQSGRIDEATKVLKKMLHEHPTEADLTVVNLLAELYMDNKAFSSVISCIEEARNIYCAGQGLPLDLAVKSGIAHAHLGNKSIAKDYCEALHKEQPEEVAELIMQVADAYREMEEYQCAMQYYAMLDGVTFCQNKSLWIKLSACHLALRDHAAAVGLYKKIIQESPSDIDARIKLASLLLEMDKLDEALLYLSPPQDKSQDNVGDEQLWCSNGKVILLLAKVHYTMANHDLFLEVTIPFFHEVLETEIFNQQHVRGPRRLPKSVLLARAKWLEDADGLRDAFIRYSPALPSNIRSKAARARRALQRRESEKEERRAAALARGLEWNSDEDEVERPLVEFVPKVHGLPGMFEDEEHFDIFMQTCKVLATRKCYGEALELINKALRVGHPTLFSRRPQLRDLGTEITIKAKDAKRGFDCVRHMVQQQPYSLNAWNWYYQVVCSSEGRIPKHHKFLLTMRNKYPDCIPPIMIYGHQFSLISQPQGALREYLQAHKLQPEDPFINLCVGVSLINLSLGARLTNRNQCVMQGFAFLHKYHELSENSQESNYNLARAYHHVGFVTIAVHYYEKVLAHPEKDYPRTNTLEDPFVTFGDSLQSSEADGIVKGMCDLRREAAFNLHLIYKKSGAIDLARQVLQDFCNV</sequence>
<evidence type="ECO:0000256" key="2">
    <source>
        <dbReference type="SAM" id="MobiDB-lite"/>
    </source>
</evidence>
<evidence type="ECO:0000256" key="1">
    <source>
        <dbReference type="PROSITE-ProRule" id="PRU00339"/>
    </source>
</evidence>
<dbReference type="PROSITE" id="PS50005">
    <property type="entry name" value="TPR"/>
    <property type="match status" value="2"/>
</dbReference>
<dbReference type="AlphaFoldDB" id="A0A8T2U1Q1"/>
<proteinExistence type="predicted"/>
<dbReference type="EMBL" id="CM035415">
    <property type="protein sequence ID" value="KAH7427585.1"/>
    <property type="molecule type" value="Genomic_DNA"/>
</dbReference>
<organism evidence="3 4">
    <name type="scientific">Ceratopteris richardii</name>
    <name type="common">Triangle waterfern</name>
    <dbReference type="NCBI Taxonomy" id="49495"/>
    <lineage>
        <taxon>Eukaryota</taxon>
        <taxon>Viridiplantae</taxon>
        <taxon>Streptophyta</taxon>
        <taxon>Embryophyta</taxon>
        <taxon>Tracheophyta</taxon>
        <taxon>Polypodiopsida</taxon>
        <taxon>Polypodiidae</taxon>
        <taxon>Polypodiales</taxon>
        <taxon>Pteridineae</taxon>
        <taxon>Pteridaceae</taxon>
        <taxon>Parkerioideae</taxon>
        <taxon>Ceratopteris</taxon>
    </lineage>
</organism>
<dbReference type="Proteomes" id="UP000825935">
    <property type="component" value="Chromosome 10"/>
</dbReference>
<dbReference type="InterPro" id="IPR019734">
    <property type="entry name" value="TPR_rpt"/>
</dbReference>
<dbReference type="Gene3D" id="1.25.40.10">
    <property type="entry name" value="Tetratricopeptide repeat domain"/>
    <property type="match status" value="3"/>
</dbReference>
<name>A0A8T2U1Q1_CERRI</name>
<dbReference type="OMA" id="SSPNMKF"/>
<feature type="repeat" description="TPR" evidence="1">
    <location>
        <begin position="179"/>
        <end position="212"/>
    </location>
</feature>
<evidence type="ECO:0000313" key="3">
    <source>
        <dbReference type="EMBL" id="KAH7427585.1"/>
    </source>
</evidence>
<accession>A0A8T2U1Q1</accession>
<dbReference type="SMART" id="SM00028">
    <property type="entry name" value="TPR"/>
    <property type="match status" value="6"/>
</dbReference>
<protein>
    <recommendedName>
        <fullName evidence="5">General transcription factor 3C polypeptide 3</fullName>
    </recommendedName>
</protein>
<dbReference type="OrthoDB" id="9991317at2759"/>
<feature type="repeat" description="TPR" evidence="1">
    <location>
        <begin position="145"/>
        <end position="178"/>
    </location>
</feature>
<dbReference type="InterPro" id="IPR011990">
    <property type="entry name" value="TPR-like_helical_dom_sf"/>
</dbReference>
<dbReference type="Pfam" id="PF13181">
    <property type="entry name" value="TPR_8"/>
    <property type="match status" value="1"/>
</dbReference>
<dbReference type="PANTHER" id="PTHR23082:SF0">
    <property type="entry name" value="GENERAL TRANSCRIPTION FACTOR 3C POLYPEPTIDE 3"/>
    <property type="match status" value="1"/>
</dbReference>
<dbReference type="GO" id="GO:0000127">
    <property type="term" value="C:transcription factor TFIIIC complex"/>
    <property type="evidence" value="ECO:0007669"/>
    <property type="project" value="TreeGrafter"/>
</dbReference>
<gene>
    <name evidence="3" type="ORF">KP509_10G050600</name>
</gene>
<evidence type="ECO:0008006" key="5">
    <source>
        <dbReference type="Google" id="ProtNLM"/>
    </source>
</evidence>
<comment type="caution">
    <text evidence="3">The sequence shown here is derived from an EMBL/GenBank/DDBJ whole genome shotgun (WGS) entry which is preliminary data.</text>
</comment>
<dbReference type="SUPFAM" id="SSF48452">
    <property type="entry name" value="TPR-like"/>
    <property type="match status" value="2"/>
</dbReference>
<dbReference type="PANTHER" id="PTHR23082">
    <property type="entry name" value="TRANSCRIPTION INITIATION FACTOR IIIC TFIIIC , POLYPEPTIDE 3-RELATED"/>
    <property type="match status" value="1"/>
</dbReference>
<dbReference type="InterPro" id="IPR039340">
    <property type="entry name" value="Tfc4/TFIIIC-102/Sfc4"/>
</dbReference>
<dbReference type="GO" id="GO:0006383">
    <property type="term" value="P:transcription by RNA polymerase III"/>
    <property type="evidence" value="ECO:0007669"/>
    <property type="project" value="InterPro"/>
</dbReference>
<evidence type="ECO:0000313" key="4">
    <source>
        <dbReference type="Proteomes" id="UP000825935"/>
    </source>
</evidence>
<keyword evidence="1" id="KW-0802">TPR repeat</keyword>
<feature type="compositionally biased region" description="Acidic residues" evidence="2">
    <location>
        <begin position="1"/>
        <end position="21"/>
    </location>
</feature>
<dbReference type="Pfam" id="PF14559">
    <property type="entry name" value="TPR_19"/>
    <property type="match status" value="1"/>
</dbReference>
<reference evidence="3" key="1">
    <citation type="submission" date="2021-08" db="EMBL/GenBank/DDBJ databases">
        <title>WGS assembly of Ceratopteris richardii.</title>
        <authorList>
            <person name="Marchant D.B."/>
            <person name="Chen G."/>
            <person name="Jenkins J."/>
            <person name="Shu S."/>
            <person name="Leebens-Mack J."/>
            <person name="Grimwood J."/>
            <person name="Schmutz J."/>
            <person name="Soltis P."/>
            <person name="Soltis D."/>
            <person name="Chen Z.-H."/>
        </authorList>
    </citation>
    <scope>NUCLEOTIDE SEQUENCE</scope>
    <source>
        <strain evidence="3">Whitten #5841</strain>
        <tissue evidence="3">Leaf</tissue>
    </source>
</reference>